<dbReference type="EMBL" id="CAFBMK010000037">
    <property type="protein sequence ID" value="CAB4906581.1"/>
    <property type="molecule type" value="Genomic_DNA"/>
</dbReference>
<reference evidence="2" key="1">
    <citation type="submission" date="2020-05" db="EMBL/GenBank/DDBJ databases">
        <authorList>
            <person name="Chiriac C."/>
            <person name="Salcher M."/>
            <person name="Ghai R."/>
            <person name="Kavagutti S V."/>
        </authorList>
    </citation>
    <scope>NUCLEOTIDE SEQUENCE</scope>
</reference>
<sequence>MTEDPTEGSKRPEDDDVARTDEEAQAKLEELEKDPPKKLEDWPADRTKYQTLGGTEGTASYDEGPTAKLGPSDLRYHDDGSVTVKGEEVDDPEQYRGDPLPGGPTDPEAPTDPNDTDHEERQKRRPRV</sequence>
<evidence type="ECO:0000256" key="1">
    <source>
        <dbReference type="SAM" id="MobiDB-lite"/>
    </source>
</evidence>
<name>A0A6J7GDX5_9ZZZZ</name>
<gene>
    <name evidence="2" type="ORF">UFOPK3564_00924</name>
</gene>
<feature type="compositionally biased region" description="Basic and acidic residues" evidence="1">
    <location>
        <begin position="7"/>
        <end position="48"/>
    </location>
</feature>
<feature type="region of interest" description="Disordered" evidence="1">
    <location>
        <begin position="1"/>
        <end position="128"/>
    </location>
</feature>
<dbReference type="AlphaFoldDB" id="A0A6J7GDX5"/>
<protein>
    <submittedName>
        <fullName evidence="2">Unannotated protein</fullName>
    </submittedName>
</protein>
<proteinExistence type="predicted"/>
<organism evidence="2">
    <name type="scientific">freshwater metagenome</name>
    <dbReference type="NCBI Taxonomy" id="449393"/>
    <lineage>
        <taxon>unclassified sequences</taxon>
        <taxon>metagenomes</taxon>
        <taxon>ecological metagenomes</taxon>
    </lineage>
</organism>
<evidence type="ECO:0000313" key="2">
    <source>
        <dbReference type="EMBL" id="CAB4906581.1"/>
    </source>
</evidence>
<accession>A0A6J7GDX5</accession>